<sequence>MDQVGTFCGSVGGVCGWSCGATISAARLPGCGSDNRIDVTSNSVAGLHTTADFQGTIDLQECMEGADEDGGCMTSPNAFQHWNCPQCKYDPNPVGSDMDISLDEEASPTRIYTSLPRMKVTLRGAQSPKASNLFNQPRVVMLRSSVAETGVWKKLYMKDTGKFELPVLVDAPTKDPDAESDEEGSTVFDAYTKQAMILRQPSRLAMQPDWCFGPRGPLYLVACAVNSTLYENEDFKNFTAGQRVAPPPFNDRCVAVSGRCGSACSGAAQHLDRCTADGYIEQSALVGKILPQKNESISVWLFVFLLLLGFAVKVAVLCPGIFRSYPHYRRYIPDLTEELRFIVVCVTSNDESRALALRSLIGAVSAIPAECRCRYHVAYVDEGHRPVHKALWMKFCHLVAAIPQ</sequence>
<proteinExistence type="predicted"/>
<keyword evidence="1" id="KW-0472">Membrane</keyword>
<protein>
    <recommendedName>
        <fullName evidence="4">Chitin synthase</fullName>
    </recommendedName>
</protein>
<dbReference type="EMBL" id="CAXAMN010008925">
    <property type="protein sequence ID" value="CAK9027186.1"/>
    <property type="molecule type" value="Genomic_DNA"/>
</dbReference>
<keyword evidence="1" id="KW-0812">Transmembrane</keyword>
<evidence type="ECO:0000313" key="2">
    <source>
        <dbReference type="EMBL" id="CAK9027186.1"/>
    </source>
</evidence>
<comment type="caution">
    <text evidence="2">The sequence shown here is derived from an EMBL/GenBank/DDBJ whole genome shotgun (WGS) entry which is preliminary data.</text>
</comment>
<keyword evidence="1" id="KW-1133">Transmembrane helix</keyword>
<feature type="transmembrane region" description="Helical" evidence="1">
    <location>
        <begin position="299"/>
        <end position="322"/>
    </location>
</feature>
<keyword evidence="3" id="KW-1185">Reference proteome</keyword>
<evidence type="ECO:0000313" key="3">
    <source>
        <dbReference type="Proteomes" id="UP001642484"/>
    </source>
</evidence>
<accession>A0ABP0KKJ6</accession>
<name>A0ABP0KKJ6_9DINO</name>
<feature type="non-terminal residue" evidence="2">
    <location>
        <position position="404"/>
    </location>
</feature>
<gene>
    <name evidence="2" type="ORF">CCMP2556_LOCUS16667</name>
</gene>
<organism evidence="2 3">
    <name type="scientific">Durusdinium trenchii</name>
    <dbReference type="NCBI Taxonomy" id="1381693"/>
    <lineage>
        <taxon>Eukaryota</taxon>
        <taxon>Sar</taxon>
        <taxon>Alveolata</taxon>
        <taxon>Dinophyceae</taxon>
        <taxon>Suessiales</taxon>
        <taxon>Symbiodiniaceae</taxon>
        <taxon>Durusdinium</taxon>
    </lineage>
</organism>
<reference evidence="2 3" key="1">
    <citation type="submission" date="2024-02" db="EMBL/GenBank/DDBJ databases">
        <authorList>
            <person name="Chen Y."/>
            <person name="Shah S."/>
            <person name="Dougan E. K."/>
            <person name="Thang M."/>
            <person name="Chan C."/>
        </authorList>
    </citation>
    <scope>NUCLEOTIDE SEQUENCE [LARGE SCALE GENOMIC DNA]</scope>
</reference>
<dbReference type="Proteomes" id="UP001642484">
    <property type="component" value="Unassembled WGS sequence"/>
</dbReference>
<evidence type="ECO:0008006" key="4">
    <source>
        <dbReference type="Google" id="ProtNLM"/>
    </source>
</evidence>
<evidence type="ECO:0000256" key="1">
    <source>
        <dbReference type="SAM" id="Phobius"/>
    </source>
</evidence>